<dbReference type="AlphaFoldDB" id="A0A1J5P8B0"/>
<reference evidence="1" key="1">
    <citation type="submission" date="2016-10" db="EMBL/GenBank/DDBJ databases">
        <title>Sequence of Gallionella enrichment culture.</title>
        <authorList>
            <person name="Poehlein A."/>
            <person name="Muehling M."/>
            <person name="Daniel R."/>
        </authorList>
    </citation>
    <scope>NUCLEOTIDE SEQUENCE</scope>
</reference>
<name>A0A1J5P8B0_9ZZZZ</name>
<proteinExistence type="predicted"/>
<gene>
    <name evidence="1" type="ORF">GALL_544140</name>
</gene>
<protein>
    <submittedName>
        <fullName evidence="1">Uncharacterized protein</fullName>
    </submittedName>
</protein>
<comment type="caution">
    <text evidence="1">The sequence shown here is derived from an EMBL/GenBank/DDBJ whole genome shotgun (WGS) entry which is preliminary data.</text>
</comment>
<organism evidence="1">
    <name type="scientific">mine drainage metagenome</name>
    <dbReference type="NCBI Taxonomy" id="410659"/>
    <lineage>
        <taxon>unclassified sequences</taxon>
        <taxon>metagenomes</taxon>
        <taxon>ecological metagenomes</taxon>
    </lineage>
</organism>
<evidence type="ECO:0000313" key="1">
    <source>
        <dbReference type="EMBL" id="OIQ64039.1"/>
    </source>
</evidence>
<dbReference type="EMBL" id="MLJW01008471">
    <property type="protein sequence ID" value="OIQ64039.1"/>
    <property type="molecule type" value="Genomic_DNA"/>
</dbReference>
<sequence length="60" mass="6642">MQRQVLALDGIPHEGEGHQVFQTDDDRLTFQRVATFRLVGNVLHALVAGPQNVHPTPNEA</sequence>
<accession>A0A1J5P8B0</accession>